<organism evidence="6 7">
    <name type="scientific">Niabella ginsenosidivorans</name>
    <dbReference type="NCBI Taxonomy" id="1176587"/>
    <lineage>
        <taxon>Bacteria</taxon>
        <taxon>Pseudomonadati</taxon>
        <taxon>Bacteroidota</taxon>
        <taxon>Chitinophagia</taxon>
        <taxon>Chitinophagales</taxon>
        <taxon>Chitinophagaceae</taxon>
        <taxon>Niabella</taxon>
    </lineage>
</organism>
<dbReference type="PROSITE" id="PS50043">
    <property type="entry name" value="HTH_LUXR_2"/>
    <property type="match status" value="1"/>
</dbReference>
<dbReference type="CDD" id="cd17535">
    <property type="entry name" value="REC_NarL-like"/>
    <property type="match status" value="1"/>
</dbReference>
<dbReference type="CDD" id="cd06170">
    <property type="entry name" value="LuxR_C_like"/>
    <property type="match status" value="1"/>
</dbReference>
<reference evidence="6 7" key="1">
    <citation type="submission" date="2016-05" db="EMBL/GenBank/DDBJ databases">
        <title>Niabella ginsenosidivorans BS26 whole genome sequencing.</title>
        <authorList>
            <person name="Im W.T."/>
            <person name="Siddiqi M.Z."/>
        </authorList>
    </citation>
    <scope>NUCLEOTIDE SEQUENCE [LARGE SCALE GENOMIC DNA]</scope>
    <source>
        <strain evidence="6 7">BS26</strain>
    </source>
</reference>
<dbReference type="STRING" id="1176587.A8C56_14290"/>
<dbReference type="OrthoDB" id="9797341at2"/>
<dbReference type="Pfam" id="PF00196">
    <property type="entry name" value="GerE"/>
    <property type="match status" value="1"/>
</dbReference>
<keyword evidence="1 3" id="KW-0597">Phosphoprotein</keyword>
<gene>
    <name evidence="6" type="ORF">A8C56_14290</name>
</gene>
<protein>
    <recommendedName>
        <fullName evidence="8">DNA-binding response regulator</fullName>
    </recommendedName>
</protein>
<dbReference type="GO" id="GO:0006355">
    <property type="term" value="P:regulation of DNA-templated transcription"/>
    <property type="evidence" value="ECO:0007669"/>
    <property type="project" value="InterPro"/>
</dbReference>
<dbReference type="Gene3D" id="3.40.50.2300">
    <property type="match status" value="1"/>
</dbReference>
<dbReference type="GO" id="GO:0000160">
    <property type="term" value="P:phosphorelay signal transduction system"/>
    <property type="evidence" value="ECO:0007669"/>
    <property type="project" value="InterPro"/>
</dbReference>
<dbReference type="InterPro" id="IPR011006">
    <property type="entry name" value="CheY-like_superfamily"/>
</dbReference>
<dbReference type="PRINTS" id="PR00038">
    <property type="entry name" value="HTHLUXR"/>
</dbReference>
<dbReference type="PROSITE" id="PS00622">
    <property type="entry name" value="HTH_LUXR_1"/>
    <property type="match status" value="1"/>
</dbReference>
<dbReference type="EMBL" id="CP015772">
    <property type="protein sequence ID" value="ANH81983.1"/>
    <property type="molecule type" value="Genomic_DNA"/>
</dbReference>
<dbReference type="KEGG" id="nia:A8C56_14290"/>
<evidence type="ECO:0000256" key="2">
    <source>
        <dbReference type="ARBA" id="ARBA00023125"/>
    </source>
</evidence>
<evidence type="ECO:0000313" key="7">
    <source>
        <dbReference type="Proteomes" id="UP000077667"/>
    </source>
</evidence>
<evidence type="ECO:0000259" key="4">
    <source>
        <dbReference type="PROSITE" id="PS50043"/>
    </source>
</evidence>
<dbReference type="PROSITE" id="PS50110">
    <property type="entry name" value="RESPONSE_REGULATORY"/>
    <property type="match status" value="1"/>
</dbReference>
<dbReference type="InterPro" id="IPR039420">
    <property type="entry name" value="WalR-like"/>
</dbReference>
<dbReference type="RefSeq" id="WP_067757321.1">
    <property type="nucleotide sequence ID" value="NZ_CP015772.1"/>
</dbReference>
<keyword evidence="2" id="KW-0238">DNA-binding</keyword>
<feature type="domain" description="Response regulatory" evidence="5">
    <location>
        <begin position="7"/>
        <end position="123"/>
    </location>
</feature>
<dbReference type="AlphaFoldDB" id="A0A1A9I378"/>
<dbReference type="InterPro" id="IPR036388">
    <property type="entry name" value="WH-like_DNA-bd_sf"/>
</dbReference>
<dbReference type="Gene3D" id="1.10.10.10">
    <property type="entry name" value="Winged helix-like DNA-binding domain superfamily/Winged helix DNA-binding domain"/>
    <property type="match status" value="1"/>
</dbReference>
<evidence type="ECO:0008006" key="8">
    <source>
        <dbReference type="Google" id="ProtNLM"/>
    </source>
</evidence>
<evidence type="ECO:0000256" key="1">
    <source>
        <dbReference type="ARBA" id="ARBA00022553"/>
    </source>
</evidence>
<evidence type="ECO:0000313" key="6">
    <source>
        <dbReference type="EMBL" id="ANH81983.1"/>
    </source>
</evidence>
<dbReference type="InterPro" id="IPR000792">
    <property type="entry name" value="Tscrpt_reg_LuxR_C"/>
</dbReference>
<dbReference type="InterPro" id="IPR058245">
    <property type="entry name" value="NreC/VraR/RcsB-like_REC"/>
</dbReference>
<feature type="modified residue" description="4-aspartylphosphate" evidence="3">
    <location>
        <position position="58"/>
    </location>
</feature>
<feature type="domain" description="HTH luxR-type" evidence="4">
    <location>
        <begin position="143"/>
        <end position="208"/>
    </location>
</feature>
<dbReference type="Proteomes" id="UP000077667">
    <property type="component" value="Chromosome"/>
</dbReference>
<sequence length="210" mass="23272">MTANKLSVIIVEDHSIIVEGLSSILNNAAGLELTGTFLNAEDALEFLQTNRADVVLLDISLPEMSGIELCQLLKKQDRNIKIIALTNHTEKSVIQEMLQNGADGYLLKNTSKQDLVTAIAQVMNNQFTMQSELQQILFSQAPKDKEIPRLTTREKEILQLVSQGITTSAIAAQLFISPQTVETHRRNLMQKFEVNNSAALIKKATEKGLL</sequence>
<dbReference type="SMART" id="SM00448">
    <property type="entry name" value="REC"/>
    <property type="match status" value="1"/>
</dbReference>
<evidence type="ECO:0000259" key="5">
    <source>
        <dbReference type="PROSITE" id="PS50110"/>
    </source>
</evidence>
<dbReference type="PANTHER" id="PTHR43214">
    <property type="entry name" value="TWO-COMPONENT RESPONSE REGULATOR"/>
    <property type="match status" value="1"/>
</dbReference>
<dbReference type="SMART" id="SM00421">
    <property type="entry name" value="HTH_LUXR"/>
    <property type="match status" value="1"/>
</dbReference>
<dbReference type="SUPFAM" id="SSF52172">
    <property type="entry name" value="CheY-like"/>
    <property type="match status" value="1"/>
</dbReference>
<keyword evidence="7" id="KW-1185">Reference proteome</keyword>
<evidence type="ECO:0000256" key="3">
    <source>
        <dbReference type="PROSITE-ProRule" id="PRU00169"/>
    </source>
</evidence>
<accession>A0A1A9I378</accession>
<dbReference type="GO" id="GO:0003677">
    <property type="term" value="F:DNA binding"/>
    <property type="evidence" value="ECO:0007669"/>
    <property type="project" value="UniProtKB-KW"/>
</dbReference>
<dbReference type="InterPro" id="IPR001789">
    <property type="entry name" value="Sig_transdc_resp-reg_receiver"/>
</dbReference>
<proteinExistence type="predicted"/>
<dbReference type="Pfam" id="PF00072">
    <property type="entry name" value="Response_reg"/>
    <property type="match status" value="1"/>
</dbReference>
<name>A0A1A9I378_9BACT</name>